<feature type="region of interest" description="Disordered" evidence="4">
    <location>
        <begin position="247"/>
        <end position="342"/>
    </location>
</feature>
<evidence type="ECO:0000313" key="7">
    <source>
        <dbReference type="Proteomes" id="UP000499080"/>
    </source>
</evidence>
<evidence type="ECO:0000256" key="3">
    <source>
        <dbReference type="ARBA" id="ARBA00023038"/>
    </source>
</evidence>
<accession>A0A4Y2FCY3</accession>
<evidence type="ECO:0000313" key="6">
    <source>
        <dbReference type="EMBL" id="GBM39071.1"/>
    </source>
</evidence>
<gene>
    <name evidence="6" type="ORF">AVEN_190215_1</name>
</gene>
<feature type="compositionally biased region" description="Low complexity" evidence="4">
    <location>
        <begin position="292"/>
        <end position="311"/>
    </location>
</feature>
<dbReference type="InterPro" id="IPR001478">
    <property type="entry name" value="PDZ"/>
</dbReference>
<feature type="region of interest" description="Disordered" evidence="4">
    <location>
        <begin position="358"/>
        <end position="477"/>
    </location>
</feature>
<dbReference type="GO" id="GO:0030036">
    <property type="term" value="P:actin cytoskeleton organization"/>
    <property type="evidence" value="ECO:0007669"/>
    <property type="project" value="TreeGrafter"/>
</dbReference>
<sequence length="712" mass="81148">MAFQRPFLISLKRSDSSNRWGFGIKGGQDYGESLRIQSVLDDSLAERSGLREGDEIIQVGKVNVQDLTLGQVHELLARCGNRIEMFVVREDLLSPRKGKEPPVVKAVVHNPYNSPLSLYSTENIAETLAQQTEILTEGQVSTEEDEGPENLSFKEKSAVFKLLEEQAKEEGGYTRQQSSQVRKPKTAPPPPPKPKPPSGEEYYNGYDSHQQVYQDQQRSNRVEYQTTQKVVNQYQYQQEQPVQYQQTTVYQTSSHQKSPGYQSPLRENYQDPSYQKTVSSYQTYQNQQPPATNYQQSYQQNTYQHQTQGYQSPTVTTKQQHPGYQSPTVTTKQQHPGYQSPSATTYQQLNQINYQQNQNYQSRAPAQQTTYQQTNYQGQPSTQQQINYQQNQQQTNYLKNQQQSNYQQSQQQANYQNQKTQQQTNYQQSQQQTSNQQAQQISYPQPKPAQSPTAVSKAEFKIGPPPPPRSTSSKQDTSNMTAIYRQQYEQHLQKQYEQQILMGNHIDEESKPKAHIIEGEIFEHNSTSGTPITYKAPPSAPPKPNWPPPPSSDLFRSPQPDCPSGSHNVASVWPPKKSSAVELPRTGFNPAAVREQGTGRRCVWPPPSDEYRSGRNTPQSPITGRRIQWNPSPSPPNTRRATFSPSHSPARRKDIAWPPPAPTAFNDKENVPRPSPKCTRKARFDDYIHEHASINVPQTYRPPPGTQHVEFH</sequence>
<keyword evidence="7" id="KW-1185">Reference proteome</keyword>
<proteinExistence type="predicted"/>
<dbReference type="SUPFAM" id="SSF50156">
    <property type="entry name" value="PDZ domain-like"/>
    <property type="match status" value="1"/>
</dbReference>
<dbReference type="PANTHER" id="PTHR24214">
    <property type="entry name" value="PDZ AND LIM DOMAIN PROTEIN ZASP"/>
    <property type="match status" value="1"/>
</dbReference>
<name>A0A4Y2FCY3_ARAVE</name>
<protein>
    <recommendedName>
        <fullName evidence="5">PDZ domain-containing protein</fullName>
    </recommendedName>
</protein>
<feature type="region of interest" description="Disordered" evidence="4">
    <location>
        <begin position="167"/>
        <end position="205"/>
    </location>
</feature>
<dbReference type="OrthoDB" id="44841at2759"/>
<comment type="subcellular location">
    <subcellularLocation>
        <location evidence="1">Cytoplasm</location>
    </subcellularLocation>
</comment>
<feature type="compositionally biased region" description="Polar residues" evidence="4">
    <location>
        <begin position="637"/>
        <end position="647"/>
    </location>
</feature>
<keyword evidence="3" id="KW-0862">Zinc</keyword>
<feature type="compositionally biased region" description="Pro residues" evidence="4">
    <location>
        <begin position="186"/>
        <end position="197"/>
    </location>
</feature>
<keyword evidence="2" id="KW-0963">Cytoplasm</keyword>
<dbReference type="GO" id="GO:0030018">
    <property type="term" value="C:Z disc"/>
    <property type="evidence" value="ECO:0007669"/>
    <property type="project" value="TreeGrafter"/>
</dbReference>
<dbReference type="SMART" id="SM00735">
    <property type="entry name" value="ZM"/>
    <property type="match status" value="1"/>
</dbReference>
<dbReference type="InterPro" id="IPR050604">
    <property type="entry name" value="PDZ-LIM_domain"/>
</dbReference>
<dbReference type="GO" id="GO:0051371">
    <property type="term" value="F:muscle alpha-actinin binding"/>
    <property type="evidence" value="ECO:0007669"/>
    <property type="project" value="TreeGrafter"/>
</dbReference>
<dbReference type="Proteomes" id="UP000499080">
    <property type="component" value="Unassembled WGS sequence"/>
</dbReference>
<dbReference type="SMART" id="SM00228">
    <property type="entry name" value="PDZ"/>
    <property type="match status" value="1"/>
</dbReference>
<feature type="compositionally biased region" description="Polar residues" evidence="4">
    <location>
        <begin position="312"/>
        <end position="342"/>
    </location>
</feature>
<dbReference type="Pfam" id="PF00595">
    <property type="entry name" value="PDZ"/>
    <property type="match status" value="1"/>
</dbReference>
<dbReference type="InterPro" id="IPR006643">
    <property type="entry name" value="Zasp-like_motif"/>
</dbReference>
<feature type="region of interest" description="Disordered" evidence="4">
    <location>
        <begin position="693"/>
        <end position="712"/>
    </location>
</feature>
<dbReference type="AlphaFoldDB" id="A0A4Y2FCY3"/>
<dbReference type="GO" id="GO:0003779">
    <property type="term" value="F:actin binding"/>
    <property type="evidence" value="ECO:0007669"/>
    <property type="project" value="TreeGrafter"/>
</dbReference>
<dbReference type="GO" id="GO:0061061">
    <property type="term" value="P:muscle structure development"/>
    <property type="evidence" value="ECO:0007669"/>
    <property type="project" value="TreeGrafter"/>
</dbReference>
<dbReference type="GO" id="GO:0005912">
    <property type="term" value="C:adherens junction"/>
    <property type="evidence" value="ECO:0007669"/>
    <property type="project" value="TreeGrafter"/>
</dbReference>
<dbReference type="PANTHER" id="PTHR24214:SF38">
    <property type="entry name" value="PDZ AND LIM DOMAIN PROTEIN ZASP-RELATED"/>
    <property type="match status" value="1"/>
</dbReference>
<keyword evidence="3" id="KW-0440">LIM domain</keyword>
<evidence type="ECO:0000256" key="4">
    <source>
        <dbReference type="SAM" id="MobiDB-lite"/>
    </source>
</evidence>
<evidence type="ECO:0000259" key="5">
    <source>
        <dbReference type="PROSITE" id="PS50106"/>
    </source>
</evidence>
<reference evidence="6 7" key="1">
    <citation type="journal article" date="2019" name="Sci. Rep.">
        <title>Orb-weaving spider Araneus ventricosus genome elucidates the spidroin gene catalogue.</title>
        <authorList>
            <person name="Kono N."/>
            <person name="Nakamura H."/>
            <person name="Ohtoshi R."/>
            <person name="Moran D.A.P."/>
            <person name="Shinohara A."/>
            <person name="Yoshida Y."/>
            <person name="Fujiwara M."/>
            <person name="Mori M."/>
            <person name="Tomita M."/>
            <person name="Arakawa K."/>
        </authorList>
    </citation>
    <scope>NUCLEOTIDE SEQUENCE [LARGE SCALE GENOMIC DNA]</scope>
</reference>
<evidence type="ECO:0000256" key="2">
    <source>
        <dbReference type="ARBA" id="ARBA00022490"/>
    </source>
</evidence>
<feature type="compositionally biased region" description="Low complexity" evidence="4">
    <location>
        <begin position="358"/>
        <end position="440"/>
    </location>
</feature>
<dbReference type="Gene3D" id="2.30.42.10">
    <property type="match status" value="1"/>
</dbReference>
<dbReference type="PROSITE" id="PS50106">
    <property type="entry name" value="PDZ"/>
    <property type="match status" value="1"/>
</dbReference>
<dbReference type="GO" id="GO:0001725">
    <property type="term" value="C:stress fiber"/>
    <property type="evidence" value="ECO:0007669"/>
    <property type="project" value="TreeGrafter"/>
</dbReference>
<dbReference type="EMBL" id="BGPR01000884">
    <property type="protein sequence ID" value="GBM39071.1"/>
    <property type="molecule type" value="Genomic_DNA"/>
</dbReference>
<feature type="domain" description="PDZ" evidence="5">
    <location>
        <begin position="8"/>
        <end position="91"/>
    </location>
</feature>
<feature type="compositionally biased region" description="Pro residues" evidence="4">
    <location>
        <begin position="538"/>
        <end position="551"/>
    </location>
</feature>
<evidence type="ECO:0000256" key="1">
    <source>
        <dbReference type="ARBA" id="ARBA00004496"/>
    </source>
</evidence>
<comment type="caution">
    <text evidence="6">The sequence shown here is derived from an EMBL/GenBank/DDBJ whole genome shotgun (WGS) entry which is preliminary data.</text>
</comment>
<feature type="compositionally biased region" description="Polar residues" evidence="4">
    <location>
        <begin position="270"/>
        <end position="291"/>
    </location>
</feature>
<keyword evidence="3" id="KW-0479">Metal-binding</keyword>
<organism evidence="6 7">
    <name type="scientific">Araneus ventricosus</name>
    <name type="common">Orbweaver spider</name>
    <name type="synonym">Epeira ventricosa</name>
    <dbReference type="NCBI Taxonomy" id="182803"/>
    <lineage>
        <taxon>Eukaryota</taxon>
        <taxon>Metazoa</taxon>
        <taxon>Ecdysozoa</taxon>
        <taxon>Arthropoda</taxon>
        <taxon>Chelicerata</taxon>
        <taxon>Arachnida</taxon>
        <taxon>Araneae</taxon>
        <taxon>Araneomorphae</taxon>
        <taxon>Entelegynae</taxon>
        <taxon>Araneoidea</taxon>
        <taxon>Araneidae</taxon>
        <taxon>Araneus</taxon>
    </lineage>
</organism>
<dbReference type="InterPro" id="IPR036034">
    <property type="entry name" value="PDZ_sf"/>
</dbReference>
<dbReference type="GO" id="GO:0031941">
    <property type="term" value="C:filamentous actin"/>
    <property type="evidence" value="ECO:0007669"/>
    <property type="project" value="TreeGrafter"/>
</dbReference>
<feature type="region of interest" description="Disordered" evidence="4">
    <location>
        <begin position="525"/>
        <end position="679"/>
    </location>
</feature>